<evidence type="ECO:0000313" key="2">
    <source>
        <dbReference type="Proteomes" id="UP001054252"/>
    </source>
</evidence>
<keyword evidence="2" id="KW-1185">Reference proteome</keyword>
<accession>A0AAV5KSG0</accession>
<name>A0AAV5KSG0_9ROSI</name>
<dbReference type="AlphaFoldDB" id="A0AAV5KSG0"/>
<comment type="caution">
    <text evidence="1">The sequence shown here is derived from an EMBL/GenBank/DDBJ whole genome shotgun (WGS) entry which is preliminary data.</text>
</comment>
<evidence type="ECO:0000313" key="1">
    <source>
        <dbReference type="EMBL" id="GKV27412.1"/>
    </source>
</evidence>
<reference evidence="1 2" key="1">
    <citation type="journal article" date="2021" name="Commun. Biol.">
        <title>The genome of Shorea leprosula (Dipterocarpaceae) highlights the ecological relevance of drought in aseasonal tropical rainforests.</title>
        <authorList>
            <person name="Ng K.K.S."/>
            <person name="Kobayashi M.J."/>
            <person name="Fawcett J.A."/>
            <person name="Hatakeyama M."/>
            <person name="Paape T."/>
            <person name="Ng C.H."/>
            <person name="Ang C.C."/>
            <person name="Tnah L.H."/>
            <person name="Lee C.T."/>
            <person name="Nishiyama T."/>
            <person name="Sese J."/>
            <person name="O'Brien M.J."/>
            <person name="Copetti D."/>
            <person name="Mohd Noor M.I."/>
            <person name="Ong R.C."/>
            <person name="Putra M."/>
            <person name="Sireger I.Z."/>
            <person name="Indrioko S."/>
            <person name="Kosugi Y."/>
            <person name="Izuno A."/>
            <person name="Isagi Y."/>
            <person name="Lee S.L."/>
            <person name="Shimizu K.K."/>
        </authorList>
    </citation>
    <scope>NUCLEOTIDE SEQUENCE [LARGE SCALE GENOMIC DNA]</scope>
    <source>
        <strain evidence="1">214</strain>
    </source>
</reference>
<dbReference type="EMBL" id="BPVZ01000075">
    <property type="protein sequence ID" value="GKV27412.1"/>
    <property type="molecule type" value="Genomic_DNA"/>
</dbReference>
<protein>
    <submittedName>
        <fullName evidence="1">Uncharacterized protein</fullName>
    </submittedName>
</protein>
<organism evidence="1 2">
    <name type="scientific">Rubroshorea leprosula</name>
    <dbReference type="NCBI Taxonomy" id="152421"/>
    <lineage>
        <taxon>Eukaryota</taxon>
        <taxon>Viridiplantae</taxon>
        <taxon>Streptophyta</taxon>
        <taxon>Embryophyta</taxon>
        <taxon>Tracheophyta</taxon>
        <taxon>Spermatophyta</taxon>
        <taxon>Magnoliopsida</taxon>
        <taxon>eudicotyledons</taxon>
        <taxon>Gunneridae</taxon>
        <taxon>Pentapetalae</taxon>
        <taxon>rosids</taxon>
        <taxon>malvids</taxon>
        <taxon>Malvales</taxon>
        <taxon>Dipterocarpaceae</taxon>
        <taxon>Rubroshorea</taxon>
    </lineage>
</organism>
<proteinExistence type="predicted"/>
<sequence length="151" mass="17689">MCDHVKVKGTATTHAWPQVCLKNWPLGISLYKDEINGVPAGSLIRYNAAVLWSRILFRVGRKEFAFVSINMIEIEATMYHNLWSRVCLDERRKYVEQGLSMINTRTYKYTLIIAKVGNPEADYYYDYSALPRYAWTCYVRPNQLYFKAKQV</sequence>
<dbReference type="Proteomes" id="UP001054252">
    <property type="component" value="Unassembled WGS sequence"/>
</dbReference>
<gene>
    <name evidence="1" type="ORF">SLEP1_g36585</name>
</gene>